<dbReference type="GO" id="GO:0005524">
    <property type="term" value="F:ATP binding"/>
    <property type="evidence" value="ECO:0007669"/>
    <property type="project" value="UniProtKB-KW"/>
</dbReference>
<dbReference type="EC" id="2.8.1.14" evidence="4"/>
<evidence type="ECO:0000259" key="14">
    <source>
        <dbReference type="Pfam" id="PF20258"/>
    </source>
</evidence>
<evidence type="ECO:0000313" key="17">
    <source>
        <dbReference type="Proteomes" id="UP000549394"/>
    </source>
</evidence>
<dbReference type="InterPro" id="IPR004506">
    <property type="entry name" value="MnmA-like"/>
</dbReference>
<evidence type="ECO:0000313" key="16">
    <source>
        <dbReference type="EMBL" id="CAD5122777.1"/>
    </source>
</evidence>
<dbReference type="InterPro" id="IPR046884">
    <property type="entry name" value="MnmA-like_central"/>
</dbReference>
<dbReference type="CDD" id="cd01998">
    <property type="entry name" value="MnmA_TRMU-like"/>
    <property type="match status" value="1"/>
</dbReference>
<evidence type="ECO:0000259" key="15">
    <source>
        <dbReference type="Pfam" id="PF20259"/>
    </source>
</evidence>
<evidence type="ECO:0000256" key="9">
    <source>
        <dbReference type="ARBA" id="ARBA00022840"/>
    </source>
</evidence>
<dbReference type="InterPro" id="IPR014729">
    <property type="entry name" value="Rossmann-like_a/b/a_fold"/>
</dbReference>
<gene>
    <name evidence="16" type="ORF">DGYR_LOCUS10541</name>
</gene>
<evidence type="ECO:0000256" key="4">
    <source>
        <dbReference type="ARBA" id="ARBA00011953"/>
    </source>
</evidence>
<evidence type="ECO:0000256" key="6">
    <source>
        <dbReference type="ARBA" id="ARBA00022679"/>
    </source>
</evidence>
<dbReference type="Proteomes" id="UP000549394">
    <property type="component" value="Unassembled WGS sequence"/>
</dbReference>
<comment type="catalytic activity">
    <reaction evidence="12">
        <text>5-taurinomethyluridine(34) in tRNA + S-sulfanyl-L-cysteinyl-[protein] + AH2 + ATP = 5-taurinomethyl-2-thiouridine(34) in tRNA + L-cysteinyl-[protein] + A + AMP + diphosphate + H(+)</text>
        <dbReference type="Rhea" id="RHEA:47040"/>
        <dbReference type="Rhea" id="RHEA-COMP:10131"/>
        <dbReference type="Rhea" id="RHEA-COMP:11726"/>
        <dbReference type="Rhea" id="RHEA-COMP:11732"/>
        <dbReference type="Rhea" id="RHEA-COMP:11733"/>
        <dbReference type="ChEBI" id="CHEBI:13193"/>
        <dbReference type="ChEBI" id="CHEBI:15378"/>
        <dbReference type="ChEBI" id="CHEBI:17499"/>
        <dbReference type="ChEBI" id="CHEBI:29950"/>
        <dbReference type="ChEBI" id="CHEBI:30616"/>
        <dbReference type="ChEBI" id="CHEBI:33019"/>
        <dbReference type="ChEBI" id="CHEBI:61963"/>
        <dbReference type="ChEBI" id="CHEBI:87171"/>
        <dbReference type="ChEBI" id="CHEBI:87172"/>
        <dbReference type="ChEBI" id="CHEBI:456215"/>
        <dbReference type="EC" id="2.8.1.14"/>
    </reaction>
</comment>
<comment type="caution">
    <text evidence="16">The sequence shown here is derived from an EMBL/GenBank/DDBJ whole genome shotgun (WGS) entry which is preliminary data.</text>
</comment>
<dbReference type="GO" id="GO:0005739">
    <property type="term" value="C:mitochondrion"/>
    <property type="evidence" value="ECO:0007669"/>
    <property type="project" value="UniProtKB-SubCell"/>
</dbReference>
<keyword evidence="10" id="KW-0694">RNA-binding</keyword>
<dbReference type="InterPro" id="IPR046885">
    <property type="entry name" value="MnmA-like_C"/>
</dbReference>
<reference evidence="16 17" key="1">
    <citation type="submission" date="2020-08" db="EMBL/GenBank/DDBJ databases">
        <authorList>
            <person name="Hejnol A."/>
        </authorList>
    </citation>
    <scope>NUCLEOTIDE SEQUENCE [LARGE SCALE GENOMIC DNA]</scope>
</reference>
<organism evidence="16 17">
    <name type="scientific">Dimorphilus gyrociliatus</name>
    <dbReference type="NCBI Taxonomy" id="2664684"/>
    <lineage>
        <taxon>Eukaryota</taxon>
        <taxon>Metazoa</taxon>
        <taxon>Spiralia</taxon>
        <taxon>Lophotrochozoa</taxon>
        <taxon>Annelida</taxon>
        <taxon>Polychaeta</taxon>
        <taxon>Polychaeta incertae sedis</taxon>
        <taxon>Dinophilidae</taxon>
        <taxon>Dimorphilus</taxon>
    </lineage>
</organism>
<keyword evidence="13" id="KW-0812">Transmembrane</keyword>
<evidence type="ECO:0000256" key="5">
    <source>
        <dbReference type="ARBA" id="ARBA00022555"/>
    </source>
</evidence>
<keyword evidence="8" id="KW-0547">Nucleotide-binding</keyword>
<dbReference type="PANTHER" id="PTHR11933:SF5">
    <property type="entry name" value="MITOCHONDRIAL TRNA-SPECIFIC 2-THIOURIDYLASE 1"/>
    <property type="match status" value="1"/>
</dbReference>
<keyword evidence="7" id="KW-0819">tRNA processing</keyword>
<dbReference type="FunFam" id="3.40.50.620:FF:000104">
    <property type="entry name" value="Mitochondrial tRNA-specific 2-thiouridylase 1"/>
    <property type="match status" value="1"/>
</dbReference>
<dbReference type="FunFam" id="2.30.30.280:FF:000001">
    <property type="entry name" value="tRNA-specific 2-thiouridylase MnmA"/>
    <property type="match status" value="1"/>
</dbReference>
<comment type="subcellular location">
    <subcellularLocation>
        <location evidence="2">Mitochondrion</location>
    </subcellularLocation>
</comment>
<evidence type="ECO:0000256" key="11">
    <source>
        <dbReference type="ARBA" id="ARBA00023157"/>
    </source>
</evidence>
<evidence type="ECO:0000256" key="10">
    <source>
        <dbReference type="ARBA" id="ARBA00022884"/>
    </source>
</evidence>
<keyword evidence="9" id="KW-0067">ATP-binding</keyword>
<dbReference type="Pfam" id="PF03054">
    <property type="entry name" value="tRNA_Me_trans"/>
    <property type="match status" value="1"/>
</dbReference>
<keyword evidence="13" id="KW-0472">Membrane</keyword>
<accession>A0A7I8W2I5</accession>
<dbReference type="Gene3D" id="3.40.50.620">
    <property type="entry name" value="HUPs"/>
    <property type="match status" value="1"/>
</dbReference>
<dbReference type="EMBL" id="CAJFCJ010000018">
    <property type="protein sequence ID" value="CAD5122777.1"/>
    <property type="molecule type" value="Genomic_DNA"/>
</dbReference>
<dbReference type="Pfam" id="PF20258">
    <property type="entry name" value="tRNA_Me_trans_C"/>
    <property type="match status" value="1"/>
</dbReference>
<dbReference type="OrthoDB" id="3685at2759"/>
<evidence type="ECO:0000256" key="12">
    <source>
        <dbReference type="ARBA" id="ARBA00049564"/>
    </source>
</evidence>
<comment type="similarity">
    <text evidence="3">Belongs to the MnmA/TRMU family.</text>
</comment>
<dbReference type="NCBIfam" id="NF001138">
    <property type="entry name" value="PRK00143.1"/>
    <property type="match status" value="1"/>
</dbReference>
<keyword evidence="5" id="KW-0820">tRNA-binding</keyword>
<name>A0A7I8W2I5_9ANNE</name>
<feature type="domain" description="tRNA-specific 2-thiouridylase MnmA-like C-terminal" evidence="14">
    <location>
        <begin position="468"/>
        <end position="541"/>
    </location>
</feature>
<dbReference type="GO" id="GO:0061708">
    <property type="term" value="F:tRNA-5-taurinomethyluridine 2-sulfurtransferase"/>
    <property type="evidence" value="ECO:0007669"/>
    <property type="project" value="UniProtKB-EC"/>
</dbReference>
<keyword evidence="13" id="KW-1133">Transmembrane helix</keyword>
<dbReference type="AlphaFoldDB" id="A0A7I8W2I5"/>
<evidence type="ECO:0000256" key="13">
    <source>
        <dbReference type="SAM" id="Phobius"/>
    </source>
</evidence>
<evidence type="ECO:0000256" key="7">
    <source>
        <dbReference type="ARBA" id="ARBA00022694"/>
    </source>
</evidence>
<evidence type="ECO:0000256" key="3">
    <source>
        <dbReference type="ARBA" id="ARBA00006191"/>
    </source>
</evidence>
<dbReference type="Pfam" id="PF20259">
    <property type="entry name" value="tRNA_Me_trans_M"/>
    <property type="match status" value="1"/>
</dbReference>
<dbReference type="SUPFAM" id="SSF52402">
    <property type="entry name" value="Adenine nucleotide alpha hydrolases-like"/>
    <property type="match status" value="1"/>
</dbReference>
<keyword evidence="6" id="KW-0808">Transferase</keyword>
<comment type="function">
    <text evidence="1">Catalyzes the 2-thiolation of uridine at the wobble position (U34) of mitochondrial tRNA(Lys), tRNA(Glu) and tRNA(Gln). Required for the formation of 5-taurinomethyl-2-thiouridine (tm5s2U) of mitochondrial tRNA(Lys), tRNA(Glu), and tRNA(Gln) at the wobble position. ATP is required to activate the C2 atom of the wobble base.</text>
</comment>
<sequence length="553" mass="62621">MANLQPTDHANCSDLIIAICKQHEAVRRDLNRLTVTLQEFDVSIEFKASEGSLQDEQIKLQKIVDIATLRERLKNAISLHDSAKDLLDIDSVDKRRWLKHIISYAVLGATIGGLVIRSVMASGKWLPFVISVFSALAAINRWQEVSNNRKLLSALKEDQSDLERHVSELNDHLNTVTEKLMAKIKNVVCGISGGVDSAVSAYLLKQKGFNVRGVFMKNWDSINEKGECLADHDYEIAQRVCWKLGIELTFIDFIKKYWNEVFVPMLKNYEKGFTPNPDVVCNKQIKFGSFFRYASTKLQADAIATGHYARNSYGDFLENINPADDARLLRPTDTWKDQTLFLSNINQTALRRTMFPIGTLMKSEVRNIAKDIGLDMVANRKDSTGICFIGTRNFSTFIEQYIEPKPGKFIDIETGKILGKHKGVHYWTLGQRALLSGFSKPYFIAKLDADSQNIFVASGTNHPSLFSTTFYTAEPHWIRSQIDTTKNVGFRFQNNQNIKECQFSKAGERYKVELKEPMRALTPGQYAVFYRDNECLGGAEITSIGSTLYDLQT</sequence>
<proteinExistence type="inferred from homology"/>
<keyword evidence="11" id="KW-1015">Disulfide bond</keyword>
<dbReference type="Gene3D" id="2.30.30.280">
    <property type="entry name" value="Adenine nucleotide alpha hydrolases-like domains"/>
    <property type="match status" value="1"/>
</dbReference>
<dbReference type="NCBIfam" id="TIGR00420">
    <property type="entry name" value="trmU"/>
    <property type="match status" value="1"/>
</dbReference>
<evidence type="ECO:0000256" key="1">
    <source>
        <dbReference type="ARBA" id="ARBA00003986"/>
    </source>
</evidence>
<dbReference type="HAMAP" id="MF_00144">
    <property type="entry name" value="tRNA_thiouridyl_MnmA"/>
    <property type="match status" value="1"/>
</dbReference>
<evidence type="ECO:0000256" key="8">
    <source>
        <dbReference type="ARBA" id="ARBA00022741"/>
    </source>
</evidence>
<keyword evidence="17" id="KW-1185">Reference proteome</keyword>
<dbReference type="GO" id="GO:0002143">
    <property type="term" value="P:tRNA wobble position uridine thiolation"/>
    <property type="evidence" value="ECO:0007669"/>
    <property type="project" value="TreeGrafter"/>
</dbReference>
<dbReference type="Gene3D" id="2.40.30.10">
    <property type="entry name" value="Translation factors"/>
    <property type="match status" value="1"/>
</dbReference>
<dbReference type="InterPro" id="IPR023382">
    <property type="entry name" value="MnmA-like_central_sf"/>
</dbReference>
<feature type="transmembrane region" description="Helical" evidence="13">
    <location>
        <begin position="101"/>
        <end position="119"/>
    </location>
</feature>
<protein>
    <recommendedName>
        <fullName evidence="4">tRNA-5-taurinomethyluridine 2-sulfurtransferase</fullName>
        <ecNumber evidence="4">2.8.1.14</ecNumber>
    </recommendedName>
</protein>
<dbReference type="PANTHER" id="PTHR11933">
    <property type="entry name" value="TRNA 5-METHYLAMINOMETHYL-2-THIOURIDYLATE -METHYLTRANSFERASE"/>
    <property type="match status" value="1"/>
</dbReference>
<dbReference type="GO" id="GO:0000049">
    <property type="term" value="F:tRNA binding"/>
    <property type="evidence" value="ECO:0007669"/>
    <property type="project" value="UniProtKB-KW"/>
</dbReference>
<evidence type="ECO:0000256" key="2">
    <source>
        <dbReference type="ARBA" id="ARBA00004173"/>
    </source>
</evidence>
<feature type="domain" description="tRNA-specific 2-thiouridylase MnmA-like central" evidence="15">
    <location>
        <begin position="396"/>
        <end position="457"/>
    </location>
</feature>